<evidence type="ECO:0000256" key="1">
    <source>
        <dbReference type="ARBA" id="ARBA00004370"/>
    </source>
</evidence>
<keyword evidence="3" id="KW-0677">Repeat</keyword>
<dbReference type="PANTHER" id="PTHR12546:SF33">
    <property type="entry name" value="SPERM VESICLE FUSION PROTEIN FER-1"/>
    <property type="match status" value="1"/>
</dbReference>
<evidence type="ECO:0000313" key="7">
    <source>
        <dbReference type="WBParaSite" id="Hba_19435"/>
    </source>
</evidence>
<name>A0A1I7XPM7_HETBA</name>
<keyword evidence="4" id="KW-1133">Transmembrane helix</keyword>
<dbReference type="PANTHER" id="PTHR12546">
    <property type="entry name" value="FER-1-LIKE"/>
    <property type="match status" value="1"/>
</dbReference>
<evidence type="ECO:0000256" key="3">
    <source>
        <dbReference type="ARBA" id="ARBA00022737"/>
    </source>
</evidence>
<dbReference type="GO" id="GO:0016020">
    <property type="term" value="C:membrane"/>
    <property type="evidence" value="ECO:0007669"/>
    <property type="project" value="UniProtKB-SubCell"/>
</dbReference>
<dbReference type="GO" id="GO:0061025">
    <property type="term" value="P:membrane fusion"/>
    <property type="evidence" value="ECO:0007669"/>
    <property type="project" value="TreeGrafter"/>
</dbReference>
<keyword evidence="2" id="KW-0812">Transmembrane</keyword>
<evidence type="ECO:0000313" key="6">
    <source>
        <dbReference type="Proteomes" id="UP000095283"/>
    </source>
</evidence>
<sequence length="124" mass="14050">MKGNTCGYIRNETPEKIRNSREHQRDKITGGPLQEIALFILHKLNLVPEHVETRRLYPTLGGKLPCGEVRMFVDLFPIGLGPIPPPLDISPRQPERYQLRIALFNVASAIPVKRSFGEPVNNKK</sequence>
<keyword evidence="6" id="KW-1185">Reference proteome</keyword>
<organism evidence="6 7">
    <name type="scientific">Heterorhabditis bacteriophora</name>
    <name type="common">Entomopathogenic nematode worm</name>
    <dbReference type="NCBI Taxonomy" id="37862"/>
    <lineage>
        <taxon>Eukaryota</taxon>
        <taxon>Metazoa</taxon>
        <taxon>Ecdysozoa</taxon>
        <taxon>Nematoda</taxon>
        <taxon>Chromadorea</taxon>
        <taxon>Rhabditida</taxon>
        <taxon>Rhabditina</taxon>
        <taxon>Rhabditomorpha</taxon>
        <taxon>Strongyloidea</taxon>
        <taxon>Heterorhabditidae</taxon>
        <taxon>Heterorhabditis</taxon>
    </lineage>
</organism>
<dbReference type="AlphaFoldDB" id="A0A1I7XPM7"/>
<comment type="subcellular location">
    <subcellularLocation>
        <location evidence="1">Membrane</location>
    </subcellularLocation>
</comment>
<dbReference type="WBParaSite" id="Hba_19435">
    <property type="protein sequence ID" value="Hba_19435"/>
    <property type="gene ID" value="Hba_19435"/>
</dbReference>
<reference evidence="7" key="1">
    <citation type="submission" date="2016-11" db="UniProtKB">
        <authorList>
            <consortium name="WormBaseParasite"/>
        </authorList>
    </citation>
    <scope>IDENTIFICATION</scope>
</reference>
<keyword evidence="5" id="KW-0472">Membrane</keyword>
<dbReference type="InterPro" id="IPR037721">
    <property type="entry name" value="Ferlin"/>
</dbReference>
<dbReference type="GO" id="GO:0007009">
    <property type="term" value="P:plasma membrane organization"/>
    <property type="evidence" value="ECO:0007669"/>
    <property type="project" value="TreeGrafter"/>
</dbReference>
<evidence type="ECO:0000256" key="4">
    <source>
        <dbReference type="ARBA" id="ARBA00022989"/>
    </source>
</evidence>
<protein>
    <submittedName>
        <fullName evidence="7">DUF4158 domain-containing protein</fullName>
    </submittedName>
</protein>
<proteinExistence type="predicted"/>
<dbReference type="Proteomes" id="UP000095283">
    <property type="component" value="Unplaced"/>
</dbReference>
<evidence type="ECO:0000256" key="5">
    <source>
        <dbReference type="ARBA" id="ARBA00023136"/>
    </source>
</evidence>
<accession>A0A1I7XPM7</accession>
<evidence type="ECO:0000256" key="2">
    <source>
        <dbReference type="ARBA" id="ARBA00022692"/>
    </source>
</evidence>